<reference evidence="1 2" key="1">
    <citation type="journal article" date="2016" name="Sci. Rep.">
        <title>The Dendrobium catenatum Lindl. genome sequence provides insights into polysaccharide synthase, floral development and adaptive evolution.</title>
        <authorList>
            <person name="Zhang G.Q."/>
            <person name="Xu Q."/>
            <person name="Bian C."/>
            <person name="Tsai W.C."/>
            <person name="Yeh C.M."/>
            <person name="Liu K.W."/>
            <person name="Yoshida K."/>
            <person name="Zhang L.S."/>
            <person name="Chang S.B."/>
            <person name="Chen F."/>
            <person name="Shi Y."/>
            <person name="Su Y.Y."/>
            <person name="Zhang Y.Q."/>
            <person name="Chen L.J."/>
            <person name="Yin Y."/>
            <person name="Lin M."/>
            <person name="Huang H."/>
            <person name="Deng H."/>
            <person name="Wang Z.W."/>
            <person name="Zhu S.L."/>
            <person name="Zhao X."/>
            <person name="Deng C."/>
            <person name="Niu S.C."/>
            <person name="Huang J."/>
            <person name="Wang M."/>
            <person name="Liu G.H."/>
            <person name="Yang H.J."/>
            <person name="Xiao X.J."/>
            <person name="Hsiao Y.Y."/>
            <person name="Wu W.L."/>
            <person name="Chen Y.Y."/>
            <person name="Mitsuda N."/>
            <person name="Ohme-Takagi M."/>
            <person name="Luo Y.B."/>
            <person name="Van de Peer Y."/>
            <person name="Liu Z.J."/>
        </authorList>
    </citation>
    <scope>NUCLEOTIDE SEQUENCE [LARGE SCALE GENOMIC DNA]</scope>
    <source>
        <tissue evidence="1">The whole plant</tissue>
    </source>
</reference>
<protein>
    <submittedName>
        <fullName evidence="1">Uncharacterized protein</fullName>
    </submittedName>
</protein>
<sequence>MCSIWGYHSTQHGGERLVNFNQYGQPIGQNKSLFIEFLGTIARNGKYTPIDIKSWDKMLKSFKKNMLEVVQEKFEIPRSYDVWVLQSIGKKWRNWKADVKSKYYDQKMSTELQLCNVPKMILKDQWKNLVTNWNSEESKEKNIGHSPTRVEMFEKCYTKEGISNNIEACEALLKQKWIEIFLYKRFGWRAVSSKLKGQHNESVNMEHYQEKGFEGDDLEEEISHHRRTSDEFMEYSSQMDNVRTFDSVRGSFSRMEMGNEKKIDKCAFVEKNAEVNYDRSASPSCMGTFDDEANWVPSIGMHESGNHDDLMDNRPEIQHLSFTVNFFTFVFGTLVQLETTCCLLEMMNYEVSEGSSNQVLCYFVSIRSSSLSYK</sequence>
<keyword evidence="2" id="KW-1185">Reference proteome</keyword>
<organism evidence="1 2">
    <name type="scientific">Dendrobium catenatum</name>
    <dbReference type="NCBI Taxonomy" id="906689"/>
    <lineage>
        <taxon>Eukaryota</taxon>
        <taxon>Viridiplantae</taxon>
        <taxon>Streptophyta</taxon>
        <taxon>Embryophyta</taxon>
        <taxon>Tracheophyta</taxon>
        <taxon>Spermatophyta</taxon>
        <taxon>Magnoliopsida</taxon>
        <taxon>Liliopsida</taxon>
        <taxon>Asparagales</taxon>
        <taxon>Orchidaceae</taxon>
        <taxon>Epidendroideae</taxon>
        <taxon>Malaxideae</taxon>
        <taxon>Dendrobiinae</taxon>
        <taxon>Dendrobium</taxon>
    </lineage>
</organism>
<dbReference type="EMBL" id="KZ503378">
    <property type="protein sequence ID" value="PKU65035.1"/>
    <property type="molecule type" value="Genomic_DNA"/>
</dbReference>
<accession>A0A2I0VNP5</accession>
<evidence type="ECO:0000313" key="2">
    <source>
        <dbReference type="Proteomes" id="UP000233837"/>
    </source>
</evidence>
<dbReference type="STRING" id="906689.A0A2I0VNP5"/>
<dbReference type="AlphaFoldDB" id="A0A2I0VNP5"/>
<name>A0A2I0VNP5_9ASPA</name>
<dbReference type="Proteomes" id="UP000233837">
    <property type="component" value="Unassembled WGS sequence"/>
</dbReference>
<reference evidence="1 2" key="2">
    <citation type="journal article" date="2017" name="Nature">
        <title>The Apostasia genome and the evolution of orchids.</title>
        <authorList>
            <person name="Zhang G.Q."/>
            <person name="Liu K.W."/>
            <person name="Li Z."/>
            <person name="Lohaus R."/>
            <person name="Hsiao Y.Y."/>
            <person name="Niu S.C."/>
            <person name="Wang J.Y."/>
            <person name="Lin Y.C."/>
            <person name="Xu Q."/>
            <person name="Chen L.J."/>
            <person name="Yoshida K."/>
            <person name="Fujiwara S."/>
            <person name="Wang Z.W."/>
            <person name="Zhang Y.Q."/>
            <person name="Mitsuda N."/>
            <person name="Wang M."/>
            <person name="Liu G.H."/>
            <person name="Pecoraro L."/>
            <person name="Huang H.X."/>
            <person name="Xiao X.J."/>
            <person name="Lin M."/>
            <person name="Wu X.Y."/>
            <person name="Wu W.L."/>
            <person name="Chen Y.Y."/>
            <person name="Chang S.B."/>
            <person name="Sakamoto S."/>
            <person name="Ohme-Takagi M."/>
            <person name="Yagi M."/>
            <person name="Zeng S.J."/>
            <person name="Shen C.Y."/>
            <person name="Yeh C.M."/>
            <person name="Luo Y.B."/>
            <person name="Tsai W.C."/>
            <person name="Van de Peer Y."/>
            <person name="Liu Z.J."/>
        </authorList>
    </citation>
    <scope>NUCLEOTIDE SEQUENCE [LARGE SCALE GENOMIC DNA]</scope>
    <source>
        <tissue evidence="1">The whole plant</tissue>
    </source>
</reference>
<dbReference type="PANTHER" id="PTHR33144:SF45">
    <property type="entry name" value="TRANSPOSASE TNP1_EN_SPM-LIKE DOMAIN-CONTAINING PROTEIN"/>
    <property type="match status" value="1"/>
</dbReference>
<dbReference type="PANTHER" id="PTHR33144">
    <property type="entry name" value="OS10G0409366 PROTEIN-RELATED"/>
    <property type="match status" value="1"/>
</dbReference>
<proteinExistence type="predicted"/>
<evidence type="ECO:0000313" key="1">
    <source>
        <dbReference type="EMBL" id="PKU65035.1"/>
    </source>
</evidence>
<gene>
    <name evidence="1" type="ORF">MA16_Dca004650</name>
</gene>